<dbReference type="Gene3D" id="1.20.1250.20">
    <property type="entry name" value="MFS general substrate transporter like domains"/>
    <property type="match status" value="1"/>
</dbReference>
<feature type="transmembrane region" description="Helical" evidence="6">
    <location>
        <begin position="58"/>
        <end position="77"/>
    </location>
</feature>
<evidence type="ECO:0000256" key="2">
    <source>
        <dbReference type="ARBA" id="ARBA00022692"/>
    </source>
</evidence>
<feature type="transmembrane region" description="Helical" evidence="6">
    <location>
        <begin position="414"/>
        <end position="432"/>
    </location>
</feature>
<sequence>MTSAKLADQPPSERQLEKRLWYRSSLFNAFVIGAVGFLAPGMWNAMSSLGAGGAESPFLINAANALVFGLMGIFCLLGGPIANRIGLKYTLTLGVVGYPVYSAGLYANNRYGTVWLVLVGAVTCGISAGLFWAAEGAIALGYPEPAKRGKYMNIWLWFRTGGPLVGGAIVLGLNHATSQKEKGKVGYSVYIIFITLQCLAAFIALALSSPEKAQRSDGSKIKIIAEGSFKAEMKALAKTCARRDILLLLLVFWASYFNQYSGNYEVYYFGVRGRALIGFVGNFANLIASQIMSMLLDYQGYPVKKRLNIGFYYAIFWHIVAWIYAWIVNEQFGRDQPDLDWTDKDFTKGFFVLILWSFSQQTLQNWLYYFVSTKTDNISELSRFTGILRGQESFAQAVSFGINTKDWYRGRVPLAVNTILLVICLPTTYLALREHIPVETPKNYGSDTDPDPDSAEPHSDDDKSTSQKVDVNADVTAVNGNGKDDPHINLAVGQTVEVGL</sequence>
<dbReference type="PANTHER" id="PTHR23294:SF19">
    <property type="entry name" value="DUF895 DOMAIN MEMBRANE PROTEIN-RELATED"/>
    <property type="match status" value="1"/>
</dbReference>
<comment type="caution">
    <text evidence="7">The sequence shown here is derived from an EMBL/GenBank/DDBJ whole genome shotgun (WGS) entry which is preliminary data.</text>
</comment>
<dbReference type="HOGENOM" id="CLU_030884_2_0_1"/>
<keyword evidence="4 6" id="KW-0472">Membrane</keyword>
<dbReference type="GO" id="GO:0016020">
    <property type="term" value="C:membrane"/>
    <property type="evidence" value="ECO:0007669"/>
    <property type="project" value="UniProtKB-SubCell"/>
</dbReference>
<protein>
    <submittedName>
        <fullName evidence="7">Major facilitator superfamily transporter</fullName>
    </submittedName>
</protein>
<evidence type="ECO:0000256" key="6">
    <source>
        <dbReference type="SAM" id="Phobius"/>
    </source>
</evidence>
<gene>
    <name evidence="7" type="ORF">SBOR_9423</name>
</gene>
<feature type="region of interest" description="Disordered" evidence="5">
    <location>
        <begin position="440"/>
        <end position="489"/>
    </location>
</feature>
<dbReference type="Proteomes" id="UP000019487">
    <property type="component" value="Unassembled WGS sequence"/>
</dbReference>
<evidence type="ECO:0000256" key="4">
    <source>
        <dbReference type="ARBA" id="ARBA00023136"/>
    </source>
</evidence>
<dbReference type="PANTHER" id="PTHR23294">
    <property type="entry name" value="ET TRANSLATION PRODUCT-RELATED"/>
    <property type="match status" value="1"/>
</dbReference>
<proteinExistence type="predicted"/>
<dbReference type="InterPro" id="IPR036259">
    <property type="entry name" value="MFS_trans_sf"/>
</dbReference>
<dbReference type="SUPFAM" id="SSF103473">
    <property type="entry name" value="MFS general substrate transporter"/>
    <property type="match status" value="1"/>
</dbReference>
<dbReference type="InterPro" id="IPR051617">
    <property type="entry name" value="UNC-93-like_regulator"/>
</dbReference>
<feature type="transmembrane region" description="Helical" evidence="6">
    <location>
        <begin position="89"/>
        <end position="107"/>
    </location>
</feature>
<feature type="transmembrane region" description="Helical" evidence="6">
    <location>
        <begin position="154"/>
        <end position="173"/>
    </location>
</feature>
<feature type="transmembrane region" description="Helical" evidence="6">
    <location>
        <begin position="113"/>
        <end position="133"/>
    </location>
</feature>
<keyword evidence="3 6" id="KW-1133">Transmembrane helix</keyword>
<evidence type="ECO:0000313" key="7">
    <source>
        <dbReference type="EMBL" id="ESZ90199.1"/>
    </source>
</evidence>
<dbReference type="EMBL" id="AYSA01000675">
    <property type="protein sequence ID" value="ESZ90199.1"/>
    <property type="molecule type" value="Genomic_DNA"/>
</dbReference>
<dbReference type="OrthoDB" id="196103at2759"/>
<evidence type="ECO:0000256" key="1">
    <source>
        <dbReference type="ARBA" id="ARBA00004141"/>
    </source>
</evidence>
<feature type="transmembrane region" description="Helical" evidence="6">
    <location>
        <begin position="276"/>
        <end position="298"/>
    </location>
</feature>
<keyword evidence="8" id="KW-1185">Reference proteome</keyword>
<dbReference type="GO" id="GO:0022857">
    <property type="term" value="F:transmembrane transporter activity"/>
    <property type="evidence" value="ECO:0007669"/>
    <property type="project" value="InterPro"/>
</dbReference>
<keyword evidence="2 6" id="KW-0812">Transmembrane</keyword>
<dbReference type="Pfam" id="PF07690">
    <property type="entry name" value="MFS_1"/>
    <property type="match status" value="1"/>
</dbReference>
<dbReference type="InterPro" id="IPR011701">
    <property type="entry name" value="MFS"/>
</dbReference>
<evidence type="ECO:0000313" key="8">
    <source>
        <dbReference type="Proteomes" id="UP000019487"/>
    </source>
</evidence>
<accession>W9C5L4</accession>
<name>W9C5L4_SCLBF</name>
<dbReference type="AlphaFoldDB" id="W9C5L4"/>
<feature type="transmembrane region" description="Helical" evidence="6">
    <location>
        <begin position="185"/>
        <end position="207"/>
    </location>
</feature>
<evidence type="ECO:0000256" key="5">
    <source>
        <dbReference type="SAM" id="MobiDB-lite"/>
    </source>
</evidence>
<feature type="compositionally biased region" description="Basic and acidic residues" evidence="5">
    <location>
        <begin position="455"/>
        <end position="465"/>
    </location>
</feature>
<evidence type="ECO:0000256" key="3">
    <source>
        <dbReference type="ARBA" id="ARBA00022989"/>
    </source>
</evidence>
<feature type="transmembrane region" description="Helical" evidence="6">
    <location>
        <begin position="240"/>
        <end position="256"/>
    </location>
</feature>
<reference evidence="7" key="1">
    <citation type="journal article" date="2014" name="Genome Announc.">
        <title>Draft genome sequence of Sclerotinia borealis, a psychrophilic plant pathogenic fungus.</title>
        <authorList>
            <person name="Mardanov A.V."/>
            <person name="Beletsky A.V."/>
            <person name="Kadnikov V.V."/>
            <person name="Ignatov A.N."/>
            <person name="Ravin N.V."/>
        </authorList>
    </citation>
    <scope>NUCLEOTIDE SEQUENCE [LARGE SCALE GENOMIC DNA]</scope>
    <source>
        <strain evidence="7">F-4128</strain>
    </source>
</reference>
<comment type="subcellular location">
    <subcellularLocation>
        <location evidence="1">Membrane</location>
        <topology evidence="1">Multi-pass membrane protein</topology>
    </subcellularLocation>
</comment>
<feature type="transmembrane region" description="Helical" evidence="6">
    <location>
        <begin position="310"/>
        <end position="329"/>
    </location>
</feature>
<feature type="transmembrane region" description="Helical" evidence="6">
    <location>
        <begin position="20"/>
        <end position="38"/>
    </location>
</feature>
<organism evidence="7 8">
    <name type="scientific">Sclerotinia borealis (strain F-4128)</name>
    <dbReference type="NCBI Taxonomy" id="1432307"/>
    <lineage>
        <taxon>Eukaryota</taxon>
        <taxon>Fungi</taxon>
        <taxon>Dikarya</taxon>
        <taxon>Ascomycota</taxon>
        <taxon>Pezizomycotina</taxon>
        <taxon>Leotiomycetes</taxon>
        <taxon>Helotiales</taxon>
        <taxon>Sclerotiniaceae</taxon>
        <taxon>Sclerotinia</taxon>
    </lineage>
</organism>